<dbReference type="InterPro" id="IPR058240">
    <property type="entry name" value="rSAM_sf"/>
</dbReference>
<dbReference type="InterPro" id="IPR013785">
    <property type="entry name" value="Aldolase_TIM"/>
</dbReference>
<organism evidence="6 7">
    <name type="scientific">Kutzneria buriramensis</name>
    <dbReference type="NCBI Taxonomy" id="1045776"/>
    <lineage>
        <taxon>Bacteria</taxon>
        <taxon>Bacillati</taxon>
        <taxon>Actinomycetota</taxon>
        <taxon>Actinomycetes</taxon>
        <taxon>Pseudonocardiales</taxon>
        <taxon>Pseudonocardiaceae</taxon>
        <taxon>Kutzneria</taxon>
    </lineage>
</organism>
<accession>A0A3E0HIK5</accession>
<dbReference type="Proteomes" id="UP000256269">
    <property type="component" value="Unassembled WGS sequence"/>
</dbReference>
<comment type="caution">
    <text evidence="6">The sequence shown here is derived from an EMBL/GenBank/DDBJ whole genome shotgun (WGS) entry which is preliminary data.</text>
</comment>
<evidence type="ECO:0000259" key="5">
    <source>
        <dbReference type="PROSITE" id="PS51918"/>
    </source>
</evidence>
<keyword evidence="3" id="KW-0408">Iron</keyword>
<dbReference type="AlphaFoldDB" id="A0A3E0HIK5"/>
<evidence type="ECO:0000313" key="7">
    <source>
        <dbReference type="Proteomes" id="UP000256269"/>
    </source>
</evidence>
<dbReference type="InterPro" id="IPR007197">
    <property type="entry name" value="rSAM"/>
</dbReference>
<gene>
    <name evidence="6" type="ORF">BCF44_107355</name>
</gene>
<evidence type="ECO:0000256" key="4">
    <source>
        <dbReference type="ARBA" id="ARBA00023014"/>
    </source>
</evidence>
<keyword evidence="1" id="KW-0949">S-adenosyl-L-methionine</keyword>
<evidence type="ECO:0000313" key="6">
    <source>
        <dbReference type="EMBL" id="REH46222.1"/>
    </source>
</evidence>
<dbReference type="SFLD" id="SFLDG01067">
    <property type="entry name" value="SPASM/twitch_domain_containing"/>
    <property type="match status" value="1"/>
</dbReference>
<evidence type="ECO:0000256" key="2">
    <source>
        <dbReference type="ARBA" id="ARBA00022723"/>
    </source>
</evidence>
<feature type="domain" description="Radical SAM core" evidence="5">
    <location>
        <begin position="77"/>
        <end position="306"/>
    </location>
</feature>
<name>A0A3E0HIK5_9PSEU</name>
<dbReference type="Gene3D" id="3.20.20.70">
    <property type="entry name" value="Aldolase class I"/>
    <property type="match status" value="1"/>
</dbReference>
<dbReference type="GO" id="GO:0046872">
    <property type="term" value="F:metal ion binding"/>
    <property type="evidence" value="ECO:0007669"/>
    <property type="project" value="UniProtKB-KW"/>
</dbReference>
<dbReference type="Pfam" id="PF04055">
    <property type="entry name" value="Radical_SAM"/>
    <property type="match status" value="1"/>
</dbReference>
<dbReference type="PROSITE" id="PS51918">
    <property type="entry name" value="RADICAL_SAM"/>
    <property type="match status" value="1"/>
</dbReference>
<dbReference type="SUPFAM" id="SSF102114">
    <property type="entry name" value="Radical SAM enzymes"/>
    <property type="match status" value="1"/>
</dbReference>
<dbReference type="PANTHER" id="PTHR11228">
    <property type="entry name" value="RADICAL SAM DOMAIN PROTEIN"/>
    <property type="match status" value="1"/>
</dbReference>
<dbReference type="EMBL" id="QUNO01000007">
    <property type="protein sequence ID" value="REH46222.1"/>
    <property type="molecule type" value="Genomic_DNA"/>
</dbReference>
<dbReference type="GO" id="GO:0051536">
    <property type="term" value="F:iron-sulfur cluster binding"/>
    <property type="evidence" value="ECO:0007669"/>
    <property type="project" value="UniProtKB-KW"/>
</dbReference>
<dbReference type="GO" id="GO:0003824">
    <property type="term" value="F:catalytic activity"/>
    <property type="evidence" value="ECO:0007669"/>
    <property type="project" value="InterPro"/>
</dbReference>
<dbReference type="InterPro" id="IPR050377">
    <property type="entry name" value="Radical_SAM_PqqE_MftC-like"/>
</dbReference>
<evidence type="ECO:0000256" key="3">
    <source>
        <dbReference type="ARBA" id="ARBA00023004"/>
    </source>
</evidence>
<dbReference type="SFLD" id="SFLDS00029">
    <property type="entry name" value="Radical_SAM"/>
    <property type="match status" value="1"/>
</dbReference>
<dbReference type="CDD" id="cd01335">
    <property type="entry name" value="Radical_SAM"/>
    <property type="match status" value="1"/>
</dbReference>
<keyword evidence="7" id="KW-1185">Reference proteome</keyword>
<sequence>MMSHHLSSVALNSTPVSKLGRRGPPDIGTALPKARREYLADRRNAVPRGAYRARTLRTRIPTHARRAVLTVRVMELIDGPNVMVWDMTYACPLRCTHCFTESGRRAPQVIGRDDALRITDAIISLQPHMISLCGGEPTALRHLAEVAERFAEGGVNVFVYTSGWNLQPTLLSALADVVTKIVVSVDGPNPAVHDAIRGRAGSFDRAMKSLAMIDAEAGRRVDAGEKPLRFGIDCVVIRSNVDHLEEFCTEVAPRFPHLESLQFGAVIPSGLASTESFVEHELPSDDQVAELVSDEMRSRLQHAAPATVEVETTENFGVQIHPTFISETPSYRPLEIEPDGGVRAMPVYEGIVGNLLEEDAAVLWRRARARWDDPFVLDTLRSIHTRRDWAVATRAIDYHFGSDEDRARIDKRPPHTPLPVVAAS</sequence>
<dbReference type="PANTHER" id="PTHR11228:SF7">
    <property type="entry name" value="PQQA PEPTIDE CYCLASE"/>
    <property type="match status" value="1"/>
</dbReference>
<proteinExistence type="predicted"/>
<protein>
    <submittedName>
        <fullName evidence="6">MoaA/NifB/PqqE/SkfB family radical SAM enzyme</fullName>
    </submittedName>
</protein>
<keyword evidence="4" id="KW-0411">Iron-sulfur</keyword>
<evidence type="ECO:0000256" key="1">
    <source>
        <dbReference type="ARBA" id="ARBA00022691"/>
    </source>
</evidence>
<keyword evidence="2" id="KW-0479">Metal-binding</keyword>
<reference evidence="6 7" key="1">
    <citation type="submission" date="2018-08" db="EMBL/GenBank/DDBJ databases">
        <title>Genomic Encyclopedia of Archaeal and Bacterial Type Strains, Phase II (KMG-II): from individual species to whole genera.</title>
        <authorList>
            <person name="Goeker M."/>
        </authorList>
    </citation>
    <scope>NUCLEOTIDE SEQUENCE [LARGE SCALE GENOMIC DNA]</scope>
    <source>
        <strain evidence="6 7">DSM 45791</strain>
    </source>
</reference>